<accession>A0A179FPP6</accession>
<feature type="domain" description="Plastocyanin-like" evidence="8">
    <location>
        <begin position="229"/>
        <end position="375"/>
    </location>
</feature>
<gene>
    <name evidence="11" type="ORF">VFPPC_14438</name>
</gene>
<dbReference type="InterPro" id="IPR008972">
    <property type="entry name" value="Cupredoxin"/>
</dbReference>
<proteinExistence type="inferred from homology"/>
<evidence type="ECO:0000256" key="2">
    <source>
        <dbReference type="ARBA" id="ARBA00022723"/>
    </source>
</evidence>
<feature type="domain" description="Plastocyanin-like" evidence="10">
    <location>
        <begin position="90"/>
        <end position="209"/>
    </location>
</feature>
<evidence type="ECO:0000256" key="6">
    <source>
        <dbReference type="ARBA" id="ARBA00023180"/>
    </source>
</evidence>
<dbReference type="Pfam" id="PF00394">
    <property type="entry name" value="Cu-oxidase"/>
    <property type="match status" value="1"/>
</dbReference>
<keyword evidence="4" id="KW-0560">Oxidoreductase</keyword>
<dbReference type="PANTHER" id="PTHR11709:SF394">
    <property type="entry name" value="FI03373P-RELATED"/>
    <property type="match status" value="1"/>
</dbReference>
<keyword evidence="7" id="KW-0812">Transmembrane</keyword>
<dbReference type="SUPFAM" id="SSF49503">
    <property type="entry name" value="Cupredoxins"/>
    <property type="match status" value="3"/>
</dbReference>
<dbReference type="GeneID" id="28856201"/>
<keyword evidence="7" id="KW-0472">Membrane</keyword>
<dbReference type="InterPro" id="IPR011706">
    <property type="entry name" value="Cu-oxidase_C"/>
</dbReference>
<dbReference type="CDD" id="cd04205">
    <property type="entry name" value="CuRO_2_LCC_like"/>
    <property type="match status" value="1"/>
</dbReference>
<dbReference type="Pfam" id="PF07731">
    <property type="entry name" value="Cu-oxidase_2"/>
    <property type="match status" value="1"/>
</dbReference>
<organism evidence="11 12">
    <name type="scientific">Pochonia chlamydosporia 170</name>
    <dbReference type="NCBI Taxonomy" id="1380566"/>
    <lineage>
        <taxon>Eukaryota</taxon>
        <taxon>Fungi</taxon>
        <taxon>Dikarya</taxon>
        <taxon>Ascomycota</taxon>
        <taxon>Pezizomycotina</taxon>
        <taxon>Sordariomycetes</taxon>
        <taxon>Hypocreomycetidae</taxon>
        <taxon>Hypocreales</taxon>
        <taxon>Clavicipitaceae</taxon>
        <taxon>Pochonia</taxon>
    </lineage>
</organism>
<keyword evidence="5" id="KW-0186">Copper</keyword>
<dbReference type="InterPro" id="IPR011707">
    <property type="entry name" value="Cu-oxidase-like_N"/>
</dbReference>
<keyword evidence="7" id="KW-1133">Transmembrane helix</keyword>
<evidence type="ECO:0000259" key="9">
    <source>
        <dbReference type="Pfam" id="PF07731"/>
    </source>
</evidence>
<evidence type="ECO:0000313" key="12">
    <source>
        <dbReference type="Proteomes" id="UP000078397"/>
    </source>
</evidence>
<name>A0A179FPP6_METCM</name>
<feature type="transmembrane region" description="Helical" evidence="7">
    <location>
        <begin position="18"/>
        <end position="38"/>
    </location>
</feature>
<keyword evidence="12" id="KW-1185">Reference proteome</keyword>
<evidence type="ECO:0000259" key="10">
    <source>
        <dbReference type="Pfam" id="PF07732"/>
    </source>
</evidence>
<dbReference type="PROSITE" id="PS00079">
    <property type="entry name" value="MULTICOPPER_OXIDASE1"/>
    <property type="match status" value="1"/>
</dbReference>
<comment type="similarity">
    <text evidence="1">Belongs to the multicopper oxidase family.</text>
</comment>
<keyword evidence="3" id="KW-0732">Signal</keyword>
<dbReference type="Proteomes" id="UP000078397">
    <property type="component" value="Unassembled WGS sequence"/>
</dbReference>
<keyword evidence="2" id="KW-0479">Metal-binding</keyword>
<comment type="caution">
    <text evidence="11">The sequence shown here is derived from an EMBL/GenBank/DDBJ whole genome shotgun (WGS) entry which is preliminary data.</text>
</comment>
<dbReference type="InterPro" id="IPR033138">
    <property type="entry name" value="Cu_oxidase_CS"/>
</dbReference>
<dbReference type="GO" id="GO:0016491">
    <property type="term" value="F:oxidoreductase activity"/>
    <property type="evidence" value="ECO:0007669"/>
    <property type="project" value="UniProtKB-KW"/>
</dbReference>
<evidence type="ECO:0000256" key="4">
    <source>
        <dbReference type="ARBA" id="ARBA00023002"/>
    </source>
</evidence>
<dbReference type="Pfam" id="PF07732">
    <property type="entry name" value="Cu-oxidase_3"/>
    <property type="match status" value="1"/>
</dbReference>
<dbReference type="EMBL" id="LSBJ02000004">
    <property type="protein sequence ID" value="OAQ67121.1"/>
    <property type="molecule type" value="Genomic_DNA"/>
</dbReference>
<protein>
    <submittedName>
        <fullName evidence="11">Ferro-O2-oxidoreductase</fullName>
    </submittedName>
</protein>
<feature type="domain" description="Plastocyanin-like" evidence="9">
    <location>
        <begin position="499"/>
        <end position="628"/>
    </location>
</feature>
<dbReference type="PROSITE" id="PS00080">
    <property type="entry name" value="MULTICOPPER_OXIDASE2"/>
    <property type="match status" value="1"/>
</dbReference>
<dbReference type="PANTHER" id="PTHR11709">
    <property type="entry name" value="MULTI-COPPER OXIDASE"/>
    <property type="match status" value="1"/>
</dbReference>
<dbReference type="CDD" id="cd13910">
    <property type="entry name" value="CuRO_3_MCO_like_4"/>
    <property type="match status" value="1"/>
</dbReference>
<dbReference type="AlphaFoldDB" id="A0A179FPP6"/>
<dbReference type="STRING" id="1380566.A0A179FPP6"/>
<dbReference type="OrthoDB" id="2121828at2759"/>
<dbReference type="InterPro" id="IPR045087">
    <property type="entry name" value="Cu-oxidase_fam"/>
</dbReference>
<dbReference type="RefSeq" id="XP_018144208.1">
    <property type="nucleotide sequence ID" value="XM_018292207.1"/>
</dbReference>
<sequence length="643" mass="72001">MANLWHDGPHARRRSKRVFIGVGLMVIACFALFFVVLLRQSGVLLEPNAWLSATLGFGASKSEHLDDAFALHPEEHIFRAPRTIQLHWNVTKEKQRPDGVLKEVYLINGQFPGPTIEARSGDTIKVTVVNGIANDTDSGLAIHWHGMIMKGFNEMDGVVGITQCTIDSGATFTYMFTIHKEQHGTFWYHAHSAVKRADGLYGGLVVHKPVDGKNAQPDSSIYEYDSEKLLLIGDWYHSTADVVLARYKSFRNYAYEVSHLPFSAWDVYLIEPKSQPAPDSLLINGVGSYNCTNARPGRPVDCKETDAPTFHVSGDKAVRLRVVNTGASAGYSLELEKASLRLITVDGGSTVSNSTPQTSAIGILYPGQRMDLLLLPEGASKTRRQSTNAIIRVILDLELMPMMNPALTRIQSFPLQWTHSSTEHKRSKARDKVKIYNMAKAEGSIIPETSPLHKQPAETALLYTSLGINSYKNDEPWGELNRTSWVWKDPKAKPLLAMDKKTWETGTEQANHLRTFRVPRYEAGEDRWLDLVVNNIDDKGHPFHLHGYEFYVITSQQDELGRAYNPFEGELDAKLVNTKTALKRDTVYIKRRGYVVLRFPLHNAGLWLMHCHVLWHQAVGMGVVLQVGDVSGETARKAMQSCS</sequence>
<evidence type="ECO:0000313" key="11">
    <source>
        <dbReference type="EMBL" id="OAQ67121.1"/>
    </source>
</evidence>
<dbReference type="Gene3D" id="2.60.40.420">
    <property type="entry name" value="Cupredoxins - blue copper proteins"/>
    <property type="match status" value="3"/>
</dbReference>
<evidence type="ECO:0000259" key="8">
    <source>
        <dbReference type="Pfam" id="PF00394"/>
    </source>
</evidence>
<evidence type="ECO:0000256" key="3">
    <source>
        <dbReference type="ARBA" id="ARBA00022729"/>
    </source>
</evidence>
<evidence type="ECO:0000256" key="7">
    <source>
        <dbReference type="SAM" id="Phobius"/>
    </source>
</evidence>
<dbReference type="KEGG" id="pchm:VFPPC_14438"/>
<dbReference type="GO" id="GO:0005507">
    <property type="term" value="F:copper ion binding"/>
    <property type="evidence" value="ECO:0007669"/>
    <property type="project" value="InterPro"/>
</dbReference>
<evidence type="ECO:0000256" key="5">
    <source>
        <dbReference type="ARBA" id="ARBA00023008"/>
    </source>
</evidence>
<dbReference type="InterPro" id="IPR002355">
    <property type="entry name" value="Cu_oxidase_Cu_BS"/>
</dbReference>
<dbReference type="InterPro" id="IPR001117">
    <property type="entry name" value="Cu-oxidase_2nd"/>
</dbReference>
<reference evidence="11 12" key="1">
    <citation type="journal article" date="2016" name="PLoS Pathog.">
        <title>Biosynthesis of antibiotic leucinostatins in bio-control fungus Purpureocillium lilacinum and their inhibition on phytophthora revealed by genome mining.</title>
        <authorList>
            <person name="Wang G."/>
            <person name="Liu Z."/>
            <person name="Lin R."/>
            <person name="Li E."/>
            <person name="Mao Z."/>
            <person name="Ling J."/>
            <person name="Yang Y."/>
            <person name="Yin W.B."/>
            <person name="Xie B."/>
        </authorList>
    </citation>
    <scope>NUCLEOTIDE SEQUENCE [LARGE SCALE GENOMIC DNA]</scope>
    <source>
        <strain evidence="11">170</strain>
    </source>
</reference>
<evidence type="ECO:0000256" key="1">
    <source>
        <dbReference type="ARBA" id="ARBA00010609"/>
    </source>
</evidence>
<keyword evidence="6" id="KW-0325">Glycoprotein</keyword>